<reference evidence="1 2" key="1">
    <citation type="submission" date="2021-02" db="EMBL/GenBank/DDBJ databases">
        <title>De Novo genome assembly of isolated myxobacteria.</title>
        <authorList>
            <person name="Stevens D.C."/>
        </authorList>
    </citation>
    <scope>NUCLEOTIDE SEQUENCE [LARGE SCALE GENOMIC DNA]</scope>
    <source>
        <strain evidence="1 2">SCHIC003</strain>
    </source>
</reference>
<protein>
    <submittedName>
        <fullName evidence="1">NAD(P)-dependent oxidoreductase</fullName>
    </submittedName>
</protein>
<name>A0ABX7N7D2_9BACT</name>
<evidence type="ECO:0000313" key="2">
    <source>
        <dbReference type="Proteomes" id="UP000663090"/>
    </source>
</evidence>
<gene>
    <name evidence="1" type="ORF">JY572_28390</name>
</gene>
<keyword evidence="2" id="KW-1185">Reference proteome</keyword>
<dbReference type="Proteomes" id="UP000663090">
    <property type="component" value="Chromosome"/>
</dbReference>
<dbReference type="SUPFAM" id="SSF51735">
    <property type="entry name" value="NAD(P)-binding Rossmann-fold domains"/>
    <property type="match status" value="1"/>
</dbReference>
<proteinExistence type="predicted"/>
<dbReference type="Gene3D" id="3.40.50.720">
    <property type="entry name" value="NAD(P)-binding Rossmann-like Domain"/>
    <property type="match status" value="1"/>
</dbReference>
<organism evidence="1 2">
    <name type="scientific">Myxococcus landrumensis</name>
    <dbReference type="NCBI Taxonomy" id="2813577"/>
    <lineage>
        <taxon>Bacteria</taxon>
        <taxon>Pseudomonadati</taxon>
        <taxon>Myxococcota</taxon>
        <taxon>Myxococcia</taxon>
        <taxon>Myxococcales</taxon>
        <taxon>Cystobacterineae</taxon>
        <taxon>Myxococcaceae</taxon>
        <taxon>Myxococcus</taxon>
    </lineage>
</organism>
<sequence>MSTYKQHPVLIVGGSGVVGSLAAKELRRLQPTLPITIGGRDLSRAETVARELGHADATRVDLTRADLGQPAERAYSAVVMFLKDDSLNSLRYAQAQGVPYQGISTALFEVAPEVALHMARPQRSAILMNGTWLVGSAIAAVLHFAREFKTLDSIAIGGVLDEQDVGGPAAYADLDRMTKSAANALLLEKGQWRWVDSTEGVRMFRDSTGLEVQGQAYSLLDPTALAAATNAKSVRSDVFIGTSASRRRGEPSSTEIIIELEGTRHDGTHARTRHELVHPGGQAPVTAVGVAVGVERLLGLAGGAPVAPGLYLPTVLIEPEYHLRRLQESGLQVRSA</sequence>
<accession>A0ABX7N7D2</accession>
<dbReference type="InterPro" id="IPR036291">
    <property type="entry name" value="NAD(P)-bd_dom_sf"/>
</dbReference>
<dbReference type="EMBL" id="CP071091">
    <property type="protein sequence ID" value="QSQ12263.1"/>
    <property type="molecule type" value="Genomic_DNA"/>
</dbReference>
<evidence type="ECO:0000313" key="1">
    <source>
        <dbReference type="EMBL" id="QSQ12263.1"/>
    </source>
</evidence>
<dbReference type="RefSeq" id="WP_206713993.1">
    <property type="nucleotide sequence ID" value="NZ_CP071091.1"/>
</dbReference>